<keyword evidence="1" id="KW-1133">Transmembrane helix</keyword>
<proteinExistence type="predicted"/>
<dbReference type="RefSeq" id="WP_187080269.1">
    <property type="nucleotide sequence ID" value="NZ_JACORU010000001.1"/>
</dbReference>
<dbReference type="EMBL" id="JACORU010000001">
    <property type="protein sequence ID" value="MBC5763850.1"/>
    <property type="molecule type" value="Genomic_DNA"/>
</dbReference>
<accession>A0A923S126</accession>
<dbReference type="InterPro" id="IPR045936">
    <property type="entry name" value="DUF6356"/>
</dbReference>
<dbReference type="Proteomes" id="UP000596827">
    <property type="component" value="Unassembled WGS sequence"/>
</dbReference>
<keyword evidence="1" id="KW-0472">Membrane</keyword>
<evidence type="ECO:0000313" key="3">
    <source>
        <dbReference type="Proteomes" id="UP000596827"/>
    </source>
</evidence>
<reference evidence="2" key="1">
    <citation type="submission" date="2020-08" db="EMBL/GenBank/DDBJ databases">
        <title>Ramlibacter sp. GTP1 16S ribosomal RNA gene genome sequencing and assembly.</title>
        <authorList>
            <person name="Kang M."/>
        </authorList>
    </citation>
    <scope>NUCLEOTIDE SEQUENCE</scope>
    <source>
        <strain evidence="2">GTP1</strain>
    </source>
</reference>
<protein>
    <recommendedName>
        <fullName evidence="4">Capsule biosynthesis protein</fullName>
    </recommendedName>
</protein>
<evidence type="ECO:0000256" key="1">
    <source>
        <dbReference type="SAM" id="Phobius"/>
    </source>
</evidence>
<keyword evidence="1" id="KW-0812">Transmembrane</keyword>
<gene>
    <name evidence="2" type="ORF">H8R02_05275</name>
</gene>
<dbReference type="Pfam" id="PF19883">
    <property type="entry name" value="DUF6356"/>
    <property type="match status" value="1"/>
</dbReference>
<feature type="transmembrane region" description="Helical" evidence="1">
    <location>
        <begin position="20"/>
        <end position="46"/>
    </location>
</feature>
<organism evidence="2 3">
    <name type="scientific">Ramlibacter albus</name>
    <dbReference type="NCBI Taxonomy" id="2079448"/>
    <lineage>
        <taxon>Bacteria</taxon>
        <taxon>Pseudomonadati</taxon>
        <taxon>Pseudomonadota</taxon>
        <taxon>Betaproteobacteria</taxon>
        <taxon>Burkholderiales</taxon>
        <taxon>Comamonadaceae</taxon>
        <taxon>Ramlibacter</taxon>
    </lineage>
</organism>
<evidence type="ECO:0008006" key="4">
    <source>
        <dbReference type="Google" id="ProtNLM"/>
    </source>
</evidence>
<comment type="caution">
    <text evidence="2">The sequence shown here is derived from an EMBL/GenBank/DDBJ whole genome shotgun (WGS) entry which is preliminary data.</text>
</comment>
<sequence>MKAFTDHPASVGESYWEHMRFALGFSGTLFVAAGAALLHAVFPFVCEKTGSTLIKRLHARIVNR</sequence>
<name>A0A923S126_9BURK</name>
<dbReference type="AlphaFoldDB" id="A0A923S126"/>
<evidence type="ECO:0000313" key="2">
    <source>
        <dbReference type="EMBL" id="MBC5763850.1"/>
    </source>
</evidence>
<keyword evidence="3" id="KW-1185">Reference proteome</keyword>